<evidence type="ECO:0000313" key="1">
    <source>
        <dbReference type="EMBL" id="MDG5976733.1"/>
    </source>
</evidence>
<dbReference type="Proteomes" id="UP001152876">
    <property type="component" value="Unassembled WGS sequence"/>
</dbReference>
<proteinExistence type="predicted"/>
<dbReference type="AlphaFoldDB" id="A0A9X4NS04"/>
<organism evidence="1 2">
    <name type="scientific">Hydrogenophaga taeniospiralis CCUG 15921</name>
    <dbReference type="NCBI Taxonomy" id="1281780"/>
    <lineage>
        <taxon>Bacteria</taxon>
        <taxon>Pseudomonadati</taxon>
        <taxon>Pseudomonadota</taxon>
        <taxon>Betaproteobacteria</taxon>
        <taxon>Burkholderiales</taxon>
        <taxon>Comamonadaceae</taxon>
        <taxon>Hydrogenophaga</taxon>
    </lineage>
</organism>
<dbReference type="EMBL" id="AOGK01000014">
    <property type="protein sequence ID" value="MDG5976733.1"/>
    <property type="molecule type" value="Genomic_DNA"/>
</dbReference>
<comment type="caution">
    <text evidence="1">The sequence shown here is derived from an EMBL/GenBank/DDBJ whole genome shotgun (WGS) entry which is preliminary data.</text>
</comment>
<evidence type="ECO:0000313" key="2">
    <source>
        <dbReference type="Proteomes" id="UP001152876"/>
    </source>
</evidence>
<accession>A0A9X4NS04</accession>
<protein>
    <submittedName>
        <fullName evidence="1">Uncharacterized protein</fullName>
    </submittedName>
</protein>
<reference evidence="1" key="1">
    <citation type="submission" date="2013-01" db="EMBL/GenBank/DDBJ databases">
        <title>Genome draft of Hydrogenophaga taeniospiralis 2K1.</title>
        <authorList>
            <person name="Gomila M."/>
            <person name="Lalucat J."/>
        </authorList>
    </citation>
    <scope>NUCLEOTIDE SEQUENCE</scope>
    <source>
        <strain evidence="1">CCUG 15921</strain>
    </source>
</reference>
<sequence length="35" mass="3702">MLPMGGLSLLDAPSQPFHNPAADAVLFDTLDACSW</sequence>
<gene>
    <name evidence="1" type="ORF">H010_15804</name>
</gene>
<name>A0A9X4NS04_9BURK</name>
<keyword evidence="2" id="KW-1185">Reference proteome</keyword>
<dbReference type="Gene3D" id="3.40.50.12030">
    <property type="entry name" value="Uncharacterised protein family UPF0261, NC domain"/>
    <property type="match status" value="1"/>
</dbReference>